<feature type="transmembrane region" description="Helical" evidence="2">
    <location>
        <begin position="7"/>
        <end position="25"/>
    </location>
</feature>
<feature type="compositionally biased region" description="Acidic residues" evidence="1">
    <location>
        <begin position="76"/>
        <end position="91"/>
    </location>
</feature>
<accession>A0ABV8Q7G1</accession>
<name>A0ABV8Q7G1_9MICO</name>
<proteinExistence type="predicted"/>
<feature type="region of interest" description="Disordered" evidence="1">
    <location>
        <begin position="65"/>
        <end position="91"/>
    </location>
</feature>
<gene>
    <name evidence="3" type="ORF">ACFOYW_12825</name>
</gene>
<keyword evidence="2" id="KW-0812">Transmembrane</keyword>
<dbReference type="EMBL" id="JBHSCN010000005">
    <property type="protein sequence ID" value="MFC4244260.1"/>
    <property type="molecule type" value="Genomic_DNA"/>
</dbReference>
<keyword evidence="4" id="KW-1185">Reference proteome</keyword>
<sequence length="91" mass="10083">MPAWLRYTLLRLLFIAVPLAVLLILFGSQYWIVWVVASVVAGFALSYIFLRGPREAMAQEMAANRNRKPVAKGDDAAEDAEIQASVGDDDE</sequence>
<dbReference type="InterPro" id="IPR025323">
    <property type="entry name" value="DUF4229"/>
</dbReference>
<feature type="transmembrane region" description="Helical" evidence="2">
    <location>
        <begin position="31"/>
        <end position="50"/>
    </location>
</feature>
<evidence type="ECO:0000256" key="1">
    <source>
        <dbReference type="SAM" id="MobiDB-lite"/>
    </source>
</evidence>
<dbReference type="RefSeq" id="WP_390229663.1">
    <property type="nucleotide sequence ID" value="NZ_JBHSCN010000005.1"/>
</dbReference>
<reference evidence="4" key="1">
    <citation type="journal article" date="2019" name="Int. J. Syst. Evol. Microbiol.">
        <title>The Global Catalogue of Microorganisms (GCM) 10K type strain sequencing project: providing services to taxonomists for standard genome sequencing and annotation.</title>
        <authorList>
            <consortium name="The Broad Institute Genomics Platform"/>
            <consortium name="The Broad Institute Genome Sequencing Center for Infectious Disease"/>
            <person name="Wu L."/>
            <person name="Ma J."/>
        </authorList>
    </citation>
    <scope>NUCLEOTIDE SEQUENCE [LARGE SCALE GENOMIC DNA]</scope>
    <source>
        <strain evidence="4">CGMCC 1.10363</strain>
    </source>
</reference>
<evidence type="ECO:0000256" key="2">
    <source>
        <dbReference type="SAM" id="Phobius"/>
    </source>
</evidence>
<keyword evidence="2" id="KW-1133">Transmembrane helix</keyword>
<dbReference type="Proteomes" id="UP001595900">
    <property type="component" value="Unassembled WGS sequence"/>
</dbReference>
<protein>
    <submittedName>
        <fullName evidence="3">DUF4229 domain-containing protein</fullName>
    </submittedName>
</protein>
<comment type="caution">
    <text evidence="3">The sequence shown here is derived from an EMBL/GenBank/DDBJ whole genome shotgun (WGS) entry which is preliminary data.</text>
</comment>
<organism evidence="3 4">
    <name type="scientific">Gryllotalpicola reticulitermitis</name>
    <dbReference type="NCBI Taxonomy" id="1184153"/>
    <lineage>
        <taxon>Bacteria</taxon>
        <taxon>Bacillati</taxon>
        <taxon>Actinomycetota</taxon>
        <taxon>Actinomycetes</taxon>
        <taxon>Micrococcales</taxon>
        <taxon>Microbacteriaceae</taxon>
        <taxon>Gryllotalpicola</taxon>
    </lineage>
</organism>
<evidence type="ECO:0000313" key="4">
    <source>
        <dbReference type="Proteomes" id="UP001595900"/>
    </source>
</evidence>
<dbReference type="Pfam" id="PF14012">
    <property type="entry name" value="DUF4229"/>
    <property type="match status" value="1"/>
</dbReference>
<evidence type="ECO:0000313" key="3">
    <source>
        <dbReference type="EMBL" id="MFC4244260.1"/>
    </source>
</evidence>
<keyword evidence="2" id="KW-0472">Membrane</keyword>